<evidence type="ECO:0000313" key="3">
    <source>
        <dbReference type="Proteomes" id="UP001396898"/>
    </source>
</evidence>
<evidence type="ECO:0000256" key="1">
    <source>
        <dbReference type="SAM" id="MobiDB-lite"/>
    </source>
</evidence>
<reference evidence="2 3" key="1">
    <citation type="submission" date="2023-01" db="EMBL/GenBank/DDBJ databases">
        <title>Analysis of 21 Apiospora genomes using comparative genomics revels a genus with tremendous synthesis potential of carbohydrate active enzymes and secondary metabolites.</title>
        <authorList>
            <person name="Sorensen T."/>
        </authorList>
    </citation>
    <scope>NUCLEOTIDE SEQUENCE [LARGE SCALE GENOMIC DNA]</scope>
    <source>
        <strain evidence="2 3">CBS 20057</strain>
    </source>
</reference>
<proteinExistence type="predicted"/>
<gene>
    <name evidence="2" type="ORF">PG991_000702</name>
</gene>
<feature type="compositionally biased region" description="Low complexity" evidence="1">
    <location>
        <begin position="57"/>
        <end position="78"/>
    </location>
</feature>
<protein>
    <submittedName>
        <fullName evidence="2">Uncharacterized protein</fullName>
    </submittedName>
</protein>
<feature type="compositionally biased region" description="Polar residues" evidence="1">
    <location>
        <begin position="87"/>
        <end position="99"/>
    </location>
</feature>
<name>A0ABR1SU46_9PEZI</name>
<comment type="caution">
    <text evidence="2">The sequence shown here is derived from an EMBL/GenBank/DDBJ whole genome shotgun (WGS) entry which is preliminary data.</text>
</comment>
<feature type="region of interest" description="Disordered" evidence="1">
    <location>
        <begin position="57"/>
        <end position="110"/>
    </location>
</feature>
<dbReference type="EMBL" id="JAQQWI010000002">
    <property type="protein sequence ID" value="KAK8037356.1"/>
    <property type="molecule type" value="Genomic_DNA"/>
</dbReference>
<evidence type="ECO:0000313" key="2">
    <source>
        <dbReference type="EMBL" id="KAK8037356.1"/>
    </source>
</evidence>
<accession>A0ABR1SU46</accession>
<keyword evidence="3" id="KW-1185">Reference proteome</keyword>
<organism evidence="2 3">
    <name type="scientific">Apiospora marii</name>
    <dbReference type="NCBI Taxonomy" id="335849"/>
    <lineage>
        <taxon>Eukaryota</taxon>
        <taxon>Fungi</taxon>
        <taxon>Dikarya</taxon>
        <taxon>Ascomycota</taxon>
        <taxon>Pezizomycotina</taxon>
        <taxon>Sordariomycetes</taxon>
        <taxon>Xylariomycetidae</taxon>
        <taxon>Amphisphaeriales</taxon>
        <taxon>Apiosporaceae</taxon>
        <taxon>Apiospora</taxon>
    </lineage>
</organism>
<sequence>MAKVVNNATMQHIATKSDKISDVNWDNAMLLAPPDTASGGWSVTSLLAFRDADEDALLSGDSTGSTSSVASSLCESVSPEVSRGKPDTTSPVSRLSNNAPGKVEDDEDGS</sequence>
<dbReference type="Proteomes" id="UP001396898">
    <property type="component" value="Unassembled WGS sequence"/>
</dbReference>